<dbReference type="Proteomes" id="UP000026913">
    <property type="component" value="Chromosome"/>
</dbReference>
<dbReference type="AlphaFoldDB" id="A0A024E855"/>
<dbReference type="HOGENOM" id="CLU_3139689_0_0_6"/>
<dbReference type="EMBL" id="CP005960">
    <property type="protein sequence ID" value="AHZ68528.1"/>
    <property type="molecule type" value="Genomic_DNA"/>
</dbReference>
<protein>
    <submittedName>
        <fullName evidence="1">Uncharacterized protein</fullName>
    </submittedName>
</protein>
<dbReference type="KEGG" id="pman:OU5_1449"/>
<gene>
    <name evidence="1" type="ORF">OU5_1449</name>
</gene>
<sequence>MTKKGGRSLGLQINPLKNELHHTKNCAVTLVGFSRMVVLEGQNFDRLFL</sequence>
<proteinExistence type="predicted"/>
<name>A0A024E855_9PSED</name>
<organism evidence="1 2">
    <name type="scientific">Pseudomonas mandelii JR-1</name>
    <dbReference type="NCBI Taxonomy" id="1147786"/>
    <lineage>
        <taxon>Bacteria</taxon>
        <taxon>Pseudomonadati</taxon>
        <taxon>Pseudomonadota</taxon>
        <taxon>Gammaproteobacteria</taxon>
        <taxon>Pseudomonadales</taxon>
        <taxon>Pseudomonadaceae</taxon>
        <taxon>Pseudomonas</taxon>
    </lineage>
</organism>
<reference evidence="1 2" key="1">
    <citation type="journal article" date="2012" name="J. Bacteriol.">
        <title>Genome sequence of cold-adapted Pseudomonas mandelii strain JR-1.</title>
        <authorList>
            <person name="Jang S.H."/>
            <person name="Kim J."/>
            <person name="Kim J."/>
            <person name="Hong S."/>
            <person name="Lee C."/>
        </authorList>
    </citation>
    <scope>NUCLEOTIDE SEQUENCE [LARGE SCALE GENOMIC DNA]</scope>
    <source>
        <strain evidence="1 2">JR-1</strain>
    </source>
</reference>
<accession>A0A024E855</accession>
<evidence type="ECO:0000313" key="1">
    <source>
        <dbReference type="EMBL" id="AHZ68528.1"/>
    </source>
</evidence>
<evidence type="ECO:0000313" key="2">
    <source>
        <dbReference type="Proteomes" id="UP000026913"/>
    </source>
</evidence>